<dbReference type="CDD" id="cd01092">
    <property type="entry name" value="APP-like"/>
    <property type="match status" value="1"/>
</dbReference>
<dbReference type="RefSeq" id="WP_020441107.1">
    <property type="nucleotide sequence ID" value="NC_021663.1"/>
</dbReference>
<gene>
    <name evidence="3" type="ORF">A606_05490</name>
</gene>
<dbReference type="OrthoDB" id="9806388at2"/>
<dbReference type="EMBL" id="CP003696">
    <property type="protein sequence ID" value="AGP30745.1"/>
    <property type="molecule type" value="Genomic_DNA"/>
</dbReference>
<evidence type="ECO:0000259" key="1">
    <source>
        <dbReference type="Pfam" id="PF00557"/>
    </source>
</evidence>
<dbReference type="InterPro" id="IPR029149">
    <property type="entry name" value="Creatin/AminoP/Spt16_N"/>
</dbReference>
<dbReference type="SUPFAM" id="SSF53092">
    <property type="entry name" value="Creatinase/prolidase N-terminal domain"/>
    <property type="match status" value="1"/>
</dbReference>
<dbReference type="STRING" id="1200352.A606_05490"/>
<feature type="domain" description="Peptidase M24" evidence="1">
    <location>
        <begin position="149"/>
        <end position="349"/>
    </location>
</feature>
<dbReference type="Pfam" id="PF01321">
    <property type="entry name" value="Creatinase_N"/>
    <property type="match status" value="1"/>
</dbReference>
<dbReference type="InterPro" id="IPR000587">
    <property type="entry name" value="Creatinase_N"/>
</dbReference>
<dbReference type="InterPro" id="IPR000994">
    <property type="entry name" value="Pept_M24"/>
</dbReference>
<sequence length="373" mass="39318">MTFPLETYTARLDAVAALLADRGLDAAVLTPGPDLRFLLASAIDTHERFSALVITPTSRRIIVPAVDAGALRDGIPGQAGVEVVAWTDGQDPHGLALSGLAGSGRIAVSGEMTADHLLTLQSRGVTTVNATAVLRDVFMVKDAAETVELRRAGAAIDEVHRQVPSLLRPGRTEREVAADLETLILAGHVSVDFIIVGSGPHGADPHHDVSDRVLGHGDIVVIDIGGTLDSGYHSDCTRTYVVGDPRPDQAEAYRVLQVAQQAGLDAARPGITAGELDGIVRDIITEAGYGQFYTHRTGHGIGLSCHEEPFIIAGNDLSLVEGMTFSIEPGIYVPGDWGARIEDIVVLTASGCEPLNGTTHDLVQVAEMTEARS</sequence>
<evidence type="ECO:0000259" key="2">
    <source>
        <dbReference type="Pfam" id="PF01321"/>
    </source>
</evidence>
<dbReference type="KEGG" id="cter:A606_05490"/>
<dbReference type="eggNOG" id="COG0006">
    <property type="taxonomic scope" value="Bacteria"/>
</dbReference>
<dbReference type="PANTHER" id="PTHR46112">
    <property type="entry name" value="AMINOPEPTIDASE"/>
    <property type="match status" value="1"/>
</dbReference>
<dbReference type="AlphaFoldDB" id="S4XGG7"/>
<organism evidence="3 4">
    <name type="scientific">Corynebacterium terpenotabidum Y-11</name>
    <dbReference type="NCBI Taxonomy" id="1200352"/>
    <lineage>
        <taxon>Bacteria</taxon>
        <taxon>Bacillati</taxon>
        <taxon>Actinomycetota</taxon>
        <taxon>Actinomycetes</taxon>
        <taxon>Mycobacteriales</taxon>
        <taxon>Corynebacteriaceae</taxon>
        <taxon>Corynebacterium</taxon>
    </lineage>
</organism>
<name>S4XGG7_9CORY</name>
<protein>
    <submittedName>
        <fullName evidence="3">Putative dipeptidase</fullName>
    </submittedName>
</protein>
<dbReference type="Proteomes" id="UP000014809">
    <property type="component" value="Chromosome"/>
</dbReference>
<dbReference type="SUPFAM" id="SSF55920">
    <property type="entry name" value="Creatinase/aminopeptidase"/>
    <property type="match status" value="1"/>
</dbReference>
<dbReference type="HOGENOM" id="CLU_017266_4_2_11"/>
<feature type="domain" description="Creatinase N-terminal" evidence="2">
    <location>
        <begin position="11"/>
        <end position="136"/>
    </location>
</feature>
<reference evidence="3 4" key="1">
    <citation type="submission" date="2012-06" db="EMBL/GenBank/DDBJ databases">
        <title>Complete genome sequence of Corynebacterium terpenotabidum Y-11 (=DSM 44721).</title>
        <authorList>
            <person name="Ruckert C."/>
            <person name="Albersmeier A."/>
            <person name="Al-Dilaimi A."/>
            <person name="Szczepanowski R."/>
            <person name="Kalinowski J."/>
        </authorList>
    </citation>
    <scope>NUCLEOTIDE SEQUENCE [LARGE SCALE GENOMIC DNA]</scope>
    <source>
        <strain evidence="3 4">Y-11</strain>
    </source>
</reference>
<accession>S4XGG7</accession>
<dbReference type="Gene3D" id="3.40.350.10">
    <property type="entry name" value="Creatinase/prolidase N-terminal domain"/>
    <property type="match status" value="1"/>
</dbReference>
<dbReference type="InterPro" id="IPR050659">
    <property type="entry name" value="Peptidase_M24B"/>
</dbReference>
<dbReference type="Gene3D" id="3.90.230.10">
    <property type="entry name" value="Creatinase/methionine aminopeptidase superfamily"/>
    <property type="match status" value="1"/>
</dbReference>
<dbReference type="PANTHER" id="PTHR46112:SF3">
    <property type="entry name" value="AMINOPEPTIDASE YPDF"/>
    <property type="match status" value="1"/>
</dbReference>
<dbReference type="InterPro" id="IPR036005">
    <property type="entry name" value="Creatinase/aminopeptidase-like"/>
</dbReference>
<evidence type="ECO:0000313" key="3">
    <source>
        <dbReference type="EMBL" id="AGP30745.1"/>
    </source>
</evidence>
<dbReference type="PATRIC" id="fig|1200352.3.peg.1111"/>
<evidence type="ECO:0000313" key="4">
    <source>
        <dbReference type="Proteomes" id="UP000014809"/>
    </source>
</evidence>
<keyword evidence="4" id="KW-1185">Reference proteome</keyword>
<dbReference type="Pfam" id="PF00557">
    <property type="entry name" value="Peptidase_M24"/>
    <property type="match status" value="1"/>
</dbReference>
<proteinExistence type="predicted"/>